<sequence>MTKDSNRSPFDHSGNFGSQGRGTYHNCSSKGRGSHGHDSQGYDNLVLGTQGHGCGPGSGSGGVSGSRPSVSSAMNGSQTMIGSVAASGSTAKSRPIRIHLPLVLVLHEIFESMFAEFMNEMTGMVEIPCLTVTRLSAIMATTVRSIRAEEKCIPQEKDISRRS</sequence>
<keyword evidence="3" id="KW-1185">Reference proteome</keyword>
<reference evidence="2 3" key="1">
    <citation type="submission" date="2024-09" db="EMBL/GenBank/DDBJ databases">
        <title>Chromosome-scale assembly of Riccia fluitans.</title>
        <authorList>
            <person name="Paukszto L."/>
            <person name="Sawicki J."/>
            <person name="Karawczyk K."/>
            <person name="Piernik-Szablinska J."/>
            <person name="Szczecinska M."/>
            <person name="Mazdziarz M."/>
        </authorList>
    </citation>
    <scope>NUCLEOTIDE SEQUENCE [LARGE SCALE GENOMIC DNA]</scope>
    <source>
        <strain evidence="2">Rf_01</strain>
        <tissue evidence="2">Aerial parts of the thallus</tissue>
    </source>
</reference>
<dbReference type="Proteomes" id="UP001605036">
    <property type="component" value="Unassembled WGS sequence"/>
</dbReference>
<protein>
    <submittedName>
        <fullName evidence="2">Uncharacterized protein</fullName>
    </submittedName>
</protein>
<accession>A0ABD1XJ58</accession>
<proteinExistence type="predicted"/>
<feature type="compositionally biased region" description="Basic and acidic residues" evidence="1">
    <location>
        <begin position="1"/>
        <end position="10"/>
    </location>
</feature>
<feature type="region of interest" description="Disordered" evidence="1">
    <location>
        <begin position="1"/>
        <end position="75"/>
    </location>
</feature>
<evidence type="ECO:0000256" key="1">
    <source>
        <dbReference type="SAM" id="MobiDB-lite"/>
    </source>
</evidence>
<evidence type="ECO:0000313" key="3">
    <source>
        <dbReference type="Proteomes" id="UP001605036"/>
    </source>
</evidence>
<dbReference type="EMBL" id="JBHFFA010000008">
    <property type="protein sequence ID" value="KAL2608993.1"/>
    <property type="molecule type" value="Genomic_DNA"/>
</dbReference>
<organism evidence="2 3">
    <name type="scientific">Riccia fluitans</name>
    <dbReference type="NCBI Taxonomy" id="41844"/>
    <lineage>
        <taxon>Eukaryota</taxon>
        <taxon>Viridiplantae</taxon>
        <taxon>Streptophyta</taxon>
        <taxon>Embryophyta</taxon>
        <taxon>Marchantiophyta</taxon>
        <taxon>Marchantiopsida</taxon>
        <taxon>Marchantiidae</taxon>
        <taxon>Marchantiales</taxon>
        <taxon>Ricciaceae</taxon>
        <taxon>Riccia</taxon>
    </lineage>
</organism>
<comment type="caution">
    <text evidence="2">The sequence shown here is derived from an EMBL/GenBank/DDBJ whole genome shotgun (WGS) entry which is preliminary data.</text>
</comment>
<evidence type="ECO:0000313" key="2">
    <source>
        <dbReference type="EMBL" id="KAL2608993.1"/>
    </source>
</evidence>
<feature type="compositionally biased region" description="Gly residues" evidence="1">
    <location>
        <begin position="50"/>
        <end position="64"/>
    </location>
</feature>
<dbReference type="AlphaFoldDB" id="A0ABD1XJ58"/>
<name>A0ABD1XJ58_9MARC</name>
<gene>
    <name evidence="2" type="ORF">R1flu_027566</name>
</gene>